<protein>
    <submittedName>
        <fullName evidence="1">Uncharacterized protein</fullName>
    </submittedName>
</protein>
<sequence length="42" mass="4548">MHPAVSCSGGILSKKVMNAVDEQLHLYNEGATKKLKTMTGKM</sequence>
<reference evidence="1 2" key="1">
    <citation type="submission" date="2016-10" db="EMBL/GenBank/DDBJ databases">
        <title>Complete Genome Sequence of Bacillus Phage BCP12.</title>
        <authorList>
            <person name="Ghosh K."/>
            <person name="Kim K.-P."/>
        </authorList>
    </citation>
    <scope>NUCLEOTIDE SEQUENCE [LARGE SCALE GENOMIC DNA]</scope>
</reference>
<evidence type="ECO:0000313" key="1">
    <source>
        <dbReference type="EMBL" id="AQN32517.1"/>
    </source>
</evidence>
<organism evidence="1 2">
    <name type="scientific">Bacillus phage BCP12</name>
    <dbReference type="NCBI Taxonomy" id="1913122"/>
    <lineage>
        <taxon>Viruses</taxon>
        <taxon>Duplodnaviria</taxon>
        <taxon>Heunggongvirae</taxon>
        <taxon>Uroviricota</taxon>
        <taxon>Caudoviricetes</taxon>
        <taxon>Herelleviridae</taxon>
        <taxon>Bastillevirinae</taxon>
        <taxon>Tsarbombavirus</taxon>
        <taxon>Tsarbombavirus BCP78</taxon>
    </lineage>
</organism>
<accession>A0A2S0CSP5</accession>
<name>A0A2S0CSP5_9CAUD</name>
<evidence type="ECO:0000313" key="2">
    <source>
        <dbReference type="Proteomes" id="UP000246806"/>
    </source>
</evidence>
<dbReference type="Proteomes" id="UP000246806">
    <property type="component" value="Genome"/>
</dbReference>
<dbReference type="EMBL" id="KX987999">
    <property type="protein sequence ID" value="AQN32517.1"/>
    <property type="molecule type" value="Genomic_DNA"/>
</dbReference>
<gene>
    <name evidence="1" type="ORF">BCP12_99</name>
</gene>
<proteinExistence type="predicted"/>